<comment type="caution">
    <text evidence="2">The sequence shown here is derived from an EMBL/GenBank/DDBJ whole genome shotgun (WGS) entry which is preliminary data.</text>
</comment>
<keyword evidence="3" id="KW-1185">Reference proteome</keyword>
<evidence type="ECO:0000313" key="1">
    <source>
        <dbReference type="EMBL" id="GBN55154.1"/>
    </source>
</evidence>
<protein>
    <submittedName>
        <fullName evidence="2">Uncharacterized protein</fullName>
    </submittedName>
</protein>
<organism evidence="2 3">
    <name type="scientific">Araneus ventricosus</name>
    <name type="common">Orbweaver spider</name>
    <name type="synonym">Epeira ventricosa</name>
    <dbReference type="NCBI Taxonomy" id="182803"/>
    <lineage>
        <taxon>Eukaryota</taxon>
        <taxon>Metazoa</taxon>
        <taxon>Ecdysozoa</taxon>
        <taxon>Arthropoda</taxon>
        <taxon>Chelicerata</taxon>
        <taxon>Arachnida</taxon>
        <taxon>Araneae</taxon>
        <taxon>Araneomorphae</taxon>
        <taxon>Entelegynae</taxon>
        <taxon>Araneoidea</taxon>
        <taxon>Araneidae</taxon>
        <taxon>Araneus</taxon>
    </lineage>
</organism>
<evidence type="ECO:0000313" key="2">
    <source>
        <dbReference type="EMBL" id="GBN55176.1"/>
    </source>
</evidence>
<proteinExistence type="predicted"/>
<dbReference type="EMBL" id="BGPR01295557">
    <property type="protein sequence ID" value="GBN55154.1"/>
    <property type="molecule type" value="Genomic_DNA"/>
</dbReference>
<gene>
    <name evidence="1" type="ORF">AVEN_166284_1</name>
    <name evidence="2" type="ORF">AVEN_207434_1</name>
</gene>
<accession>A0A4Y2PYK3</accession>
<evidence type="ECO:0000313" key="3">
    <source>
        <dbReference type="Proteomes" id="UP000499080"/>
    </source>
</evidence>
<dbReference type="EMBL" id="BGPR01295572">
    <property type="protein sequence ID" value="GBN55176.1"/>
    <property type="molecule type" value="Genomic_DNA"/>
</dbReference>
<dbReference type="AlphaFoldDB" id="A0A4Y2PYK3"/>
<name>A0A4Y2PYK3_ARAVE</name>
<dbReference type="Proteomes" id="UP000499080">
    <property type="component" value="Unassembled WGS sequence"/>
</dbReference>
<reference evidence="2 3" key="1">
    <citation type="journal article" date="2019" name="Sci. Rep.">
        <title>Orb-weaving spider Araneus ventricosus genome elucidates the spidroin gene catalogue.</title>
        <authorList>
            <person name="Kono N."/>
            <person name="Nakamura H."/>
            <person name="Ohtoshi R."/>
            <person name="Moran D.A.P."/>
            <person name="Shinohara A."/>
            <person name="Yoshida Y."/>
            <person name="Fujiwara M."/>
            <person name="Mori M."/>
            <person name="Tomita M."/>
            <person name="Arakawa K."/>
        </authorList>
    </citation>
    <scope>NUCLEOTIDE SEQUENCE [LARGE SCALE GENOMIC DNA]</scope>
</reference>
<sequence>DTKGALVIFRTLQVLVEFLCTPIENNLIGGFLLFALIPQDLKLHLKHIRLTISHIQDKTIQRKRHLESSSVLIQEIQNELKMIYQNLEPAFSCMCYKMKECIVDSVTPRSPASEEELMLIASEREYGATRDGTSSNRWCCKFSNYAKKR</sequence>
<feature type="non-terminal residue" evidence="2">
    <location>
        <position position="1"/>
    </location>
</feature>